<evidence type="ECO:0000313" key="11">
    <source>
        <dbReference type="Proteomes" id="UP000183047"/>
    </source>
</evidence>
<evidence type="ECO:0000256" key="6">
    <source>
        <dbReference type="ARBA" id="ARBA00023288"/>
    </source>
</evidence>
<comment type="subcellular location">
    <subcellularLocation>
        <location evidence="1">Membrane</location>
        <topology evidence="1">Lipid-anchor</topology>
    </subcellularLocation>
</comment>
<evidence type="ECO:0000256" key="5">
    <source>
        <dbReference type="ARBA" id="ARBA00023139"/>
    </source>
</evidence>
<dbReference type="PROSITE" id="PS51257">
    <property type="entry name" value="PROKAR_LIPOPROTEIN"/>
    <property type="match status" value="1"/>
</dbReference>
<feature type="compositionally biased region" description="Basic and acidic residues" evidence="8">
    <location>
        <begin position="45"/>
        <end position="54"/>
    </location>
</feature>
<evidence type="ECO:0000256" key="7">
    <source>
        <dbReference type="PIRSR" id="PIRSR002854-1"/>
    </source>
</evidence>
<dbReference type="PANTHER" id="PTHR30429">
    <property type="entry name" value="D-METHIONINE-BINDING LIPOPROTEIN METQ"/>
    <property type="match status" value="1"/>
</dbReference>
<name>A0A1G5D1V9_9FIRM</name>
<dbReference type="EMBL" id="FMUR01000007">
    <property type="protein sequence ID" value="SCY08501.1"/>
    <property type="molecule type" value="Genomic_DNA"/>
</dbReference>
<evidence type="ECO:0000313" key="10">
    <source>
        <dbReference type="EMBL" id="SCY08501.1"/>
    </source>
</evidence>
<evidence type="ECO:0000256" key="3">
    <source>
        <dbReference type="ARBA" id="ARBA00022729"/>
    </source>
</evidence>
<evidence type="ECO:0000256" key="9">
    <source>
        <dbReference type="SAM" id="SignalP"/>
    </source>
</evidence>
<dbReference type="PIRSF" id="PIRSF002854">
    <property type="entry name" value="MetQ"/>
    <property type="match status" value="1"/>
</dbReference>
<dbReference type="RefSeq" id="WP_074461989.1">
    <property type="nucleotide sequence ID" value="NZ_FMUR01000007.1"/>
</dbReference>
<dbReference type="GO" id="GO:0016020">
    <property type="term" value="C:membrane"/>
    <property type="evidence" value="ECO:0007669"/>
    <property type="project" value="UniProtKB-SubCell"/>
</dbReference>
<evidence type="ECO:0000256" key="4">
    <source>
        <dbReference type="ARBA" id="ARBA00023136"/>
    </source>
</evidence>
<feature type="signal peptide" evidence="9">
    <location>
        <begin position="1"/>
        <end position="18"/>
    </location>
</feature>
<protein>
    <submittedName>
        <fullName evidence="10">D-methionine transport system substrate-binding protein</fullName>
    </submittedName>
</protein>
<feature type="compositionally biased region" description="Low complexity" evidence="8">
    <location>
        <begin position="29"/>
        <end position="44"/>
    </location>
</feature>
<feature type="lipid moiety-binding region" description="S-diacylglycerol cysteine" evidence="7">
    <location>
        <position position="23"/>
    </location>
</feature>
<reference evidence="11" key="1">
    <citation type="submission" date="2016-10" db="EMBL/GenBank/DDBJ databases">
        <authorList>
            <person name="Varghese N."/>
            <person name="Submissions S."/>
        </authorList>
    </citation>
    <scope>NUCLEOTIDE SEQUENCE [LARGE SCALE GENOMIC DNA]</scope>
    <source>
        <strain evidence="11">XBD2006</strain>
    </source>
</reference>
<dbReference type="Gene3D" id="3.40.190.10">
    <property type="entry name" value="Periplasmic binding protein-like II"/>
    <property type="match status" value="2"/>
</dbReference>
<dbReference type="Proteomes" id="UP000183047">
    <property type="component" value="Unassembled WGS sequence"/>
</dbReference>
<dbReference type="Pfam" id="PF03180">
    <property type="entry name" value="Lipoprotein_9"/>
    <property type="match status" value="1"/>
</dbReference>
<dbReference type="SUPFAM" id="SSF53850">
    <property type="entry name" value="Periplasmic binding protein-like II"/>
    <property type="match status" value="1"/>
</dbReference>
<proteinExistence type="inferred from homology"/>
<feature type="chain" id="PRO_5038793937" evidence="9">
    <location>
        <begin position="19"/>
        <end position="307"/>
    </location>
</feature>
<dbReference type="OrthoDB" id="9812878at2"/>
<keyword evidence="3 9" id="KW-0732">Signal</keyword>
<accession>A0A1G5D1V9</accession>
<keyword evidence="11" id="KW-1185">Reference proteome</keyword>
<dbReference type="STRING" id="185008.bhn_I2357"/>
<dbReference type="AlphaFoldDB" id="A0A1G5D1V9"/>
<sequence>MKKRVITSLVLTAALAFGALTGCGSKAESQTTEAPATEEATQAEAKADSASDTDKKITVGATPVPHAEILDNIVKEVLAKDGWTLETVVFQDYVLPNTSLEAGEIDANYFQTLGYLDQQNKDAGLHLTAVAGIHIEPMGIYSEKYTKIDEIPDGAEIGIPNDPDNGARALDLLVQKGLLTSKGAFGEDASYTEDSLSKDKDANPHGYKITPLEAANLPLSLPDLDAAAINGNYALEADLPAKHPALDIEEFDDETTVKRTNFLVVKDGSQDSEKIKALVAALKSDEVKSYIEETYKGAVIPSFIDPQ</sequence>
<gene>
    <name evidence="10" type="ORF">SAMN02910451_01338</name>
</gene>
<dbReference type="PANTHER" id="PTHR30429:SF0">
    <property type="entry name" value="METHIONINE-BINDING LIPOPROTEIN METQ"/>
    <property type="match status" value="1"/>
</dbReference>
<organism evidence="10 11">
    <name type="scientific">Butyrivibrio hungatei</name>
    <dbReference type="NCBI Taxonomy" id="185008"/>
    <lineage>
        <taxon>Bacteria</taxon>
        <taxon>Bacillati</taxon>
        <taxon>Bacillota</taxon>
        <taxon>Clostridia</taxon>
        <taxon>Lachnospirales</taxon>
        <taxon>Lachnospiraceae</taxon>
        <taxon>Butyrivibrio</taxon>
    </lineage>
</organism>
<feature type="region of interest" description="Disordered" evidence="8">
    <location>
        <begin position="29"/>
        <end position="54"/>
    </location>
</feature>
<dbReference type="InterPro" id="IPR004872">
    <property type="entry name" value="Lipoprotein_NlpA"/>
</dbReference>
<keyword evidence="5" id="KW-0564">Palmitate</keyword>
<evidence type="ECO:0000256" key="2">
    <source>
        <dbReference type="ARBA" id="ARBA00008973"/>
    </source>
</evidence>
<comment type="similarity">
    <text evidence="2">Belongs to the NlpA lipoprotein family.</text>
</comment>
<keyword evidence="6" id="KW-0449">Lipoprotein</keyword>
<evidence type="ECO:0000256" key="1">
    <source>
        <dbReference type="ARBA" id="ARBA00004635"/>
    </source>
</evidence>
<dbReference type="CDD" id="cd13597">
    <property type="entry name" value="PBP2_lipoprotein_Tp32"/>
    <property type="match status" value="1"/>
</dbReference>
<keyword evidence="4" id="KW-0472">Membrane</keyword>
<evidence type="ECO:0000256" key="8">
    <source>
        <dbReference type="SAM" id="MobiDB-lite"/>
    </source>
</evidence>